<keyword evidence="2" id="KW-0966">Cell projection</keyword>
<keyword evidence="3" id="KW-1185">Reference proteome</keyword>
<name>A0A0F3GUI5_9BACT</name>
<evidence type="ECO:0000256" key="1">
    <source>
        <dbReference type="SAM" id="MobiDB-lite"/>
    </source>
</evidence>
<feature type="compositionally biased region" description="Basic and acidic residues" evidence="1">
    <location>
        <begin position="60"/>
        <end position="71"/>
    </location>
</feature>
<protein>
    <submittedName>
        <fullName evidence="2">Flagellar protein FlaG protein</fullName>
    </submittedName>
</protein>
<keyword evidence="2" id="KW-0969">Cilium</keyword>
<gene>
    <name evidence="2" type="ORF">MBAV_003477</name>
</gene>
<organism evidence="2 3">
    <name type="scientific">Candidatus Magnetobacterium bavaricum</name>
    <dbReference type="NCBI Taxonomy" id="29290"/>
    <lineage>
        <taxon>Bacteria</taxon>
        <taxon>Pseudomonadati</taxon>
        <taxon>Nitrospirota</taxon>
        <taxon>Thermodesulfovibrionia</taxon>
        <taxon>Thermodesulfovibrionales</taxon>
        <taxon>Candidatus Magnetobacteriaceae</taxon>
        <taxon>Candidatus Magnetobacterium</taxon>
    </lineage>
</organism>
<dbReference type="InterPro" id="IPR035924">
    <property type="entry name" value="FlaG-like_sf"/>
</dbReference>
<evidence type="ECO:0000313" key="2">
    <source>
        <dbReference type="EMBL" id="KJU84328.1"/>
    </source>
</evidence>
<feature type="compositionally biased region" description="Polar residues" evidence="1">
    <location>
        <begin position="31"/>
        <end position="56"/>
    </location>
</feature>
<dbReference type="InterPro" id="IPR005186">
    <property type="entry name" value="FlaG"/>
</dbReference>
<proteinExistence type="predicted"/>
<comment type="caution">
    <text evidence="2">The sequence shown here is derived from an EMBL/GenBank/DDBJ whole genome shotgun (WGS) entry which is preliminary data.</text>
</comment>
<dbReference type="AlphaFoldDB" id="A0A0F3GUI5"/>
<feature type="region of interest" description="Disordered" evidence="1">
    <location>
        <begin position="31"/>
        <end position="71"/>
    </location>
</feature>
<sequence>GQGKEQNVATAAVARDNAKDTVSLSSVTANNKTKNVSAESKTQSTVANVKQKTKTTQVEEEIKAKEKEKQKEKEYEKNFSKAYFAIDDKDNVVIRIVDYEGKLIRQIPPEDYIKMLEAMDKNIESLFSTKA</sequence>
<dbReference type="Pfam" id="PF03646">
    <property type="entry name" value="FlaG"/>
    <property type="match status" value="1"/>
</dbReference>
<dbReference type="Proteomes" id="UP000033423">
    <property type="component" value="Unassembled WGS sequence"/>
</dbReference>
<feature type="non-terminal residue" evidence="2">
    <location>
        <position position="1"/>
    </location>
</feature>
<dbReference type="Gene3D" id="3.30.160.170">
    <property type="entry name" value="FlaG-like"/>
    <property type="match status" value="1"/>
</dbReference>
<reference evidence="2 3" key="1">
    <citation type="submission" date="2015-02" db="EMBL/GenBank/DDBJ databases">
        <title>Single-cell genomics of uncultivated deep-branching MTB reveals a conserved set of magnetosome genes.</title>
        <authorList>
            <person name="Kolinko S."/>
            <person name="Richter M."/>
            <person name="Glockner F.O."/>
            <person name="Brachmann A."/>
            <person name="Schuler D."/>
        </authorList>
    </citation>
    <scope>NUCLEOTIDE SEQUENCE [LARGE SCALE GENOMIC DNA]</scope>
    <source>
        <strain evidence="2">TM-1</strain>
    </source>
</reference>
<dbReference type="SUPFAM" id="SSF160214">
    <property type="entry name" value="FlaG-like"/>
    <property type="match status" value="1"/>
</dbReference>
<keyword evidence="2" id="KW-0282">Flagellum</keyword>
<accession>A0A0F3GUI5</accession>
<dbReference type="EMBL" id="LACI01001523">
    <property type="protein sequence ID" value="KJU84328.1"/>
    <property type="molecule type" value="Genomic_DNA"/>
</dbReference>
<evidence type="ECO:0000313" key="3">
    <source>
        <dbReference type="Proteomes" id="UP000033423"/>
    </source>
</evidence>